<dbReference type="Pfam" id="PF07690">
    <property type="entry name" value="MFS_1"/>
    <property type="match status" value="1"/>
</dbReference>
<dbReference type="PROSITE" id="PS50850">
    <property type="entry name" value="MFS"/>
    <property type="match status" value="1"/>
</dbReference>
<feature type="transmembrane region" description="Helical" evidence="6">
    <location>
        <begin position="12"/>
        <end position="34"/>
    </location>
</feature>
<name>A0A7T0KGM2_9CORY</name>
<feature type="transmembrane region" description="Helical" evidence="6">
    <location>
        <begin position="278"/>
        <end position="296"/>
    </location>
</feature>
<accession>A0A7T0KGM2</accession>
<evidence type="ECO:0000256" key="2">
    <source>
        <dbReference type="ARBA" id="ARBA00022475"/>
    </source>
</evidence>
<dbReference type="SUPFAM" id="SSF103473">
    <property type="entry name" value="MFS general substrate transporter"/>
    <property type="match status" value="1"/>
</dbReference>
<evidence type="ECO:0000256" key="4">
    <source>
        <dbReference type="ARBA" id="ARBA00022989"/>
    </source>
</evidence>
<gene>
    <name evidence="8" type="ORF">G7Y31_02470</name>
</gene>
<feature type="transmembrane region" description="Helical" evidence="6">
    <location>
        <begin position="335"/>
        <end position="353"/>
    </location>
</feature>
<dbReference type="KEGG" id="cliz:G7Y31_02470"/>
<keyword evidence="4 6" id="KW-1133">Transmembrane helix</keyword>
<evidence type="ECO:0000256" key="6">
    <source>
        <dbReference type="SAM" id="Phobius"/>
    </source>
</evidence>
<protein>
    <submittedName>
        <fullName evidence="8">MFS transporter</fullName>
    </submittedName>
</protein>
<dbReference type="CDD" id="cd06173">
    <property type="entry name" value="MFS_MefA_like"/>
    <property type="match status" value="1"/>
</dbReference>
<dbReference type="InterPro" id="IPR011701">
    <property type="entry name" value="MFS"/>
</dbReference>
<evidence type="ECO:0000256" key="3">
    <source>
        <dbReference type="ARBA" id="ARBA00022692"/>
    </source>
</evidence>
<feature type="transmembrane region" description="Helical" evidence="6">
    <location>
        <begin position="46"/>
        <end position="66"/>
    </location>
</feature>
<keyword evidence="2" id="KW-1003">Cell membrane</keyword>
<evidence type="ECO:0000313" key="9">
    <source>
        <dbReference type="Proteomes" id="UP000594681"/>
    </source>
</evidence>
<dbReference type="InterPro" id="IPR036259">
    <property type="entry name" value="MFS_trans_sf"/>
</dbReference>
<dbReference type="EMBL" id="CP064954">
    <property type="protein sequence ID" value="QPK79594.1"/>
    <property type="molecule type" value="Genomic_DNA"/>
</dbReference>
<organism evidence="8 9">
    <name type="scientific">Corynebacterium lizhenjunii</name>
    <dbReference type="NCBI Taxonomy" id="2709394"/>
    <lineage>
        <taxon>Bacteria</taxon>
        <taxon>Bacillati</taxon>
        <taxon>Actinomycetota</taxon>
        <taxon>Actinomycetes</taxon>
        <taxon>Mycobacteriales</taxon>
        <taxon>Corynebacteriaceae</taxon>
        <taxon>Corynebacterium</taxon>
    </lineage>
</organism>
<dbReference type="PANTHER" id="PTHR23513:SF11">
    <property type="entry name" value="STAPHYLOFERRIN A TRANSPORTER"/>
    <property type="match status" value="1"/>
</dbReference>
<evidence type="ECO:0000259" key="7">
    <source>
        <dbReference type="PROSITE" id="PS50850"/>
    </source>
</evidence>
<dbReference type="GO" id="GO:0005886">
    <property type="term" value="C:plasma membrane"/>
    <property type="evidence" value="ECO:0007669"/>
    <property type="project" value="UniProtKB-SubCell"/>
</dbReference>
<keyword evidence="3 6" id="KW-0812">Transmembrane</keyword>
<feature type="transmembrane region" description="Helical" evidence="6">
    <location>
        <begin position="243"/>
        <end position="266"/>
    </location>
</feature>
<dbReference type="PANTHER" id="PTHR23513">
    <property type="entry name" value="INTEGRAL MEMBRANE EFFLUX PROTEIN-RELATED"/>
    <property type="match status" value="1"/>
</dbReference>
<feature type="transmembrane region" description="Helical" evidence="6">
    <location>
        <begin position="173"/>
        <end position="190"/>
    </location>
</feature>
<dbReference type="InterPro" id="IPR020846">
    <property type="entry name" value="MFS_dom"/>
</dbReference>
<feature type="transmembrane region" description="Helical" evidence="6">
    <location>
        <begin position="196"/>
        <end position="213"/>
    </location>
</feature>
<feature type="domain" description="Major facilitator superfamily (MFS) profile" evidence="7">
    <location>
        <begin position="1"/>
        <end position="365"/>
    </location>
</feature>
<dbReference type="RefSeq" id="WP_165008318.1">
    <property type="nucleotide sequence ID" value="NZ_CP064954.1"/>
</dbReference>
<reference evidence="8 9" key="1">
    <citation type="submission" date="2020-11" db="EMBL/GenBank/DDBJ databases">
        <title>Corynebacterium sp. ZJ-599.</title>
        <authorList>
            <person name="Zhou J."/>
        </authorList>
    </citation>
    <scope>NUCLEOTIDE SEQUENCE [LARGE SCALE GENOMIC DNA]</scope>
    <source>
        <strain evidence="8 9">ZJ-599</strain>
    </source>
</reference>
<dbReference type="AlphaFoldDB" id="A0A7T0KGM2"/>
<dbReference type="Gene3D" id="1.20.1250.20">
    <property type="entry name" value="MFS general substrate transporter like domains"/>
    <property type="match status" value="1"/>
</dbReference>
<evidence type="ECO:0000256" key="1">
    <source>
        <dbReference type="ARBA" id="ARBA00004651"/>
    </source>
</evidence>
<dbReference type="GO" id="GO:0022857">
    <property type="term" value="F:transmembrane transporter activity"/>
    <property type="evidence" value="ECO:0007669"/>
    <property type="project" value="InterPro"/>
</dbReference>
<keyword evidence="5 6" id="KW-0472">Membrane</keyword>
<sequence length="365" mass="38199">MSLWHNRDYRLLMSGQTVSVIGNQITTFALFLAVLNVTNSPTTASFVSGLFVLSMVVFGLPIGRLVDRFPRLLILRVAVTIGLVGSLLCVWAAISDSAGAGPATESLPEGSPYSEPLAGGSLTGTSPVLLFALGALVLGAVNSAFGTAERAFLKEIVPPDLLAKAMAVNQGRYSIGVIAGPPIAGLLLAHSNHAPFWADAASFVWVLGCLLLIRPQPKTQLDTPAQTPPLRPAWEWLKSQKQLFAIGWYSPLLNFSFAGITTLSLLSLKYADLSTTALGTYQAGIGIAGLVGAIVAGKLVESTPAGPMLLTSMVLFSVSLGATVINPLLPSPAGLWLIIAGMVLAGLFLPKGLTPLEWTWANPGC</sequence>
<feature type="transmembrane region" description="Helical" evidence="6">
    <location>
        <begin position="73"/>
        <end position="94"/>
    </location>
</feature>
<evidence type="ECO:0000313" key="8">
    <source>
        <dbReference type="EMBL" id="QPK79594.1"/>
    </source>
</evidence>
<comment type="subcellular location">
    <subcellularLocation>
        <location evidence="1">Cell membrane</location>
        <topology evidence="1">Multi-pass membrane protein</topology>
    </subcellularLocation>
</comment>
<evidence type="ECO:0000256" key="5">
    <source>
        <dbReference type="ARBA" id="ARBA00023136"/>
    </source>
</evidence>
<proteinExistence type="predicted"/>
<dbReference type="Proteomes" id="UP000594681">
    <property type="component" value="Chromosome"/>
</dbReference>
<keyword evidence="9" id="KW-1185">Reference proteome</keyword>
<feature type="transmembrane region" description="Helical" evidence="6">
    <location>
        <begin position="308"/>
        <end position="329"/>
    </location>
</feature>
<feature type="transmembrane region" description="Helical" evidence="6">
    <location>
        <begin position="128"/>
        <end position="152"/>
    </location>
</feature>